<dbReference type="GO" id="GO:0016020">
    <property type="term" value="C:membrane"/>
    <property type="evidence" value="ECO:0007669"/>
    <property type="project" value="TreeGrafter"/>
</dbReference>
<protein>
    <recommendedName>
        <fullName evidence="3">AB hydrolase-1 domain-containing protein</fullName>
    </recommendedName>
</protein>
<evidence type="ECO:0000259" key="3">
    <source>
        <dbReference type="Pfam" id="PF12697"/>
    </source>
</evidence>
<feature type="domain" description="AB hydrolase-1" evidence="3">
    <location>
        <begin position="37"/>
        <end position="227"/>
    </location>
</feature>
<dbReference type="InterPro" id="IPR029058">
    <property type="entry name" value="AB_hydrolase_fold"/>
</dbReference>
<dbReference type="SUPFAM" id="SSF53474">
    <property type="entry name" value="alpha/beta-Hydrolases"/>
    <property type="match status" value="1"/>
</dbReference>
<evidence type="ECO:0000256" key="2">
    <source>
        <dbReference type="ARBA" id="ARBA00022801"/>
    </source>
</evidence>
<reference evidence="4" key="1">
    <citation type="submission" date="2020-10" db="EMBL/GenBank/DDBJ databases">
        <title>Taxonomic study of unclassified bacteria belonging to the class Ktedonobacteria.</title>
        <authorList>
            <person name="Yabe S."/>
            <person name="Wang C.M."/>
            <person name="Zheng Y."/>
            <person name="Sakai Y."/>
            <person name="Cavaletti L."/>
            <person name="Monciardini P."/>
            <person name="Donadio S."/>
        </authorList>
    </citation>
    <scope>NUCLEOTIDE SEQUENCE</scope>
    <source>
        <strain evidence="4">ID150040</strain>
    </source>
</reference>
<dbReference type="Gene3D" id="3.40.50.1820">
    <property type="entry name" value="alpha/beta hydrolase"/>
    <property type="match status" value="1"/>
</dbReference>
<organism evidence="4 5">
    <name type="scientific">Reticulibacter mediterranei</name>
    <dbReference type="NCBI Taxonomy" id="2778369"/>
    <lineage>
        <taxon>Bacteria</taxon>
        <taxon>Bacillati</taxon>
        <taxon>Chloroflexota</taxon>
        <taxon>Ktedonobacteria</taxon>
        <taxon>Ktedonobacterales</taxon>
        <taxon>Reticulibacteraceae</taxon>
        <taxon>Reticulibacter</taxon>
    </lineage>
</organism>
<dbReference type="InterPro" id="IPR050266">
    <property type="entry name" value="AB_hydrolase_sf"/>
</dbReference>
<dbReference type="AlphaFoldDB" id="A0A8J3IUI3"/>
<comment type="caution">
    <text evidence="4">The sequence shown here is derived from an EMBL/GenBank/DDBJ whole genome shotgun (WGS) entry which is preliminary data.</text>
</comment>
<accession>A0A8J3IUI3</accession>
<dbReference type="Proteomes" id="UP000597444">
    <property type="component" value="Unassembled WGS sequence"/>
</dbReference>
<proteinExistence type="inferred from homology"/>
<comment type="similarity">
    <text evidence="1">Belongs to the peptidase S33 family.</text>
</comment>
<evidence type="ECO:0000313" key="4">
    <source>
        <dbReference type="EMBL" id="GHO97017.1"/>
    </source>
</evidence>
<dbReference type="InterPro" id="IPR000073">
    <property type="entry name" value="AB_hydrolase_1"/>
</dbReference>
<sequence>MQEEMVQLNDVRLWTSTQGEGRPVMFSNGGPGLCDYLAPVAEMIDDLVRVHRWEQRGCGRSEAVPPYDHATCLQDLEELRRYFGYERWIVGGHSWGANLALDYAMTYPQRVLALIYLAGTGITEDWKPEFRRRQQERTELLPDFAYPWNEEVLKEGNRSRTEFLSSPDLVERIRALDVPTIIIQGERDLRPNWSSEHLARLLPNARCHEIPDAEHCLWLTHPQELRDLLRGFLQS</sequence>
<dbReference type="RefSeq" id="WP_220207605.1">
    <property type="nucleotide sequence ID" value="NZ_BNJK01000001.1"/>
</dbReference>
<dbReference type="GO" id="GO:0006508">
    <property type="term" value="P:proteolysis"/>
    <property type="evidence" value="ECO:0007669"/>
    <property type="project" value="InterPro"/>
</dbReference>
<dbReference type="EMBL" id="BNJK01000001">
    <property type="protein sequence ID" value="GHO97017.1"/>
    <property type="molecule type" value="Genomic_DNA"/>
</dbReference>
<dbReference type="Pfam" id="PF12697">
    <property type="entry name" value="Abhydrolase_6"/>
    <property type="match status" value="1"/>
</dbReference>
<dbReference type="GO" id="GO:0004177">
    <property type="term" value="F:aminopeptidase activity"/>
    <property type="evidence" value="ECO:0007669"/>
    <property type="project" value="UniProtKB-EC"/>
</dbReference>
<dbReference type="PANTHER" id="PTHR43798:SF31">
    <property type="entry name" value="AB HYDROLASE SUPERFAMILY PROTEIN YCLE"/>
    <property type="match status" value="1"/>
</dbReference>
<name>A0A8J3IUI3_9CHLR</name>
<dbReference type="PRINTS" id="PR00793">
    <property type="entry name" value="PROAMNOPTASE"/>
</dbReference>
<dbReference type="InterPro" id="IPR002410">
    <property type="entry name" value="Peptidase_S33"/>
</dbReference>
<dbReference type="PANTHER" id="PTHR43798">
    <property type="entry name" value="MONOACYLGLYCEROL LIPASE"/>
    <property type="match status" value="1"/>
</dbReference>
<keyword evidence="5" id="KW-1185">Reference proteome</keyword>
<evidence type="ECO:0000313" key="5">
    <source>
        <dbReference type="Proteomes" id="UP000597444"/>
    </source>
</evidence>
<keyword evidence="2" id="KW-0378">Hydrolase</keyword>
<gene>
    <name evidence="4" type="ORF">KSF_070650</name>
</gene>
<evidence type="ECO:0000256" key="1">
    <source>
        <dbReference type="ARBA" id="ARBA00010088"/>
    </source>
</evidence>